<dbReference type="Pfam" id="PF00687">
    <property type="entry name" value="Ribosomal_L1"/>
    <property type="match status" value="1"/>
</dbReference>
<proteinExistence type="predicted"/>
<name>M3JEZ5_CANMX</name>
<dbReference type="OMA" id="ADFRVHH"/>
<gene>
    <name evidence="1" type="ORF">G210_0829</name>
</gene>
<dbReference type="InterPro" id="IPR023674">
    <property type="entry name" value="Ribosomal_uL1-like"/>
</dbReference>
<dbReference type="AlphaFoldDB" id="M3JEZ5"/>
<evidence type="ECO:0000313" key="1">
    <source>
        <dbReference type="EMBL" id="EMG50793.1"/>
    </source>
</evidence>
<evidence type="ECO:0000313" key="2">
    <source>
        <dbReference type="Proteomes" id="UP000011777"/>
    </source>
</evidence>
<sequence length="263" mass="30060">MNDFILGEEAYKTAKKSLSSLIKRSKEDKNERTAINLIINIKIQLVKTKDYKPRIIPITNKLDEPTNKSILLITKDPSNIYRDELTKKDCPTDDLFSDIYSFKKVKCDLRVQKFLPDVLGEIFYYKNKKVPFIIQMAKPNAKISTKSKENKIKDNRCDAKYVKLQVDSIVENTSYIPNSKGDCLNITIGYTDWKVNDLLVNLNDVVDYLINDKYLPIGGIVKSLNNLGNVHVKTSESISLPVYVKSDEDGKDNGDENDSDFDF</sequence>
<dbReference type="Proteomes" id="UP000011777">
    <property type="component" value="Unassembled WGS sequence"/>
</dbReference>
<dbReference type="OrthoDB" id="10251727at2759"/>
<dbReference type="InterPro" id="IPR028364">
    <property type="entry name" value="Ribosomal_uL1/biogenesis"/>
</dbReference>
<reference evidence="1 2" key="1">
    <citation type="submission" date="2013-02" db="EMBL/GenBank/DDBJ databases">
        <title>Genome sequence of Candida maltosa Xu316, a potential industrial strain for xylitol and ethanol production.</title>
        <authorList>
            <person name="Yu J."/>
            <person name="Wang Q."/>
            <person name="Geng X."/>
            <person name="Bao W."/>
            <person name="He P."/>
            <person name="Cai J."/>
        </authorList>
    </citation>
    <scope>NUCLEOTIDE SEQUENCE [LARGE SCALE GENOMIC DNA]</scope>
    <source>
        <strain evidence="2">Xu316</strain>
    </source>
</reference>
<dbReference type="eggNOG" id="KOG1685">
    <property type="taxonomic scope" value="Eukaryota"/>
</dbReference>
<dbReference type="EMBL" id="AOGT01000115">
    <property type="protein sequence ID" value="EMG50793.1"/>
    <property type="molecule type" value="Genomic_DNA"/>
</dbReference>
<accession>M3JEZ5</accession>
<keyword evidence="2" id="KW-1185">Reference proteome</keyword>
<dbReference type="HOGENOM" id="CLU_063901_0_0_1"/>
<protein>
    <submittedName>
        <fullName evidence="1">Uncharacterized protein</fullName>
    </submittedName>
</protein>
<dbReference type="SUPFAM" id="SSF56808">
    <property type="entry name" value="Ribosomal protein L1"/>
    <property type="match status" value="1"/>
</dbReference>
<organism evidence="1 2">
    <name type="scientific">Candida maltosa (strain Xu316)</name>
    <name type="common">Yeast</name>
    <dbReference type="NCBI Taxonomy" id="1245528"/>
    <lineage>
        <taxon>Eukaryota</taxon>
        <taxon>Fungi</taxon>
        <taxon>Dikarya</taxon>
        <taxon>Ascomycota</taxon>
        <taxon>Saccharomycotina</taxon>
        <taxon>Pichiomycetes</taxon>
        <taxon>Debaryomycetaceae</taxon>
        <taxon>Candida/Lodderomyces clade</taxon>
        <taxon>Candida</taxon>
    </lineage>
</organism>
<comment type="caution">
    <text evidence="1">The sequence shown here is derived from an EMBL/GenBank/DDBJ whole genome shotgun (WGS) entry which is preliminary data.</text>
</comment>
<dbReference type="STRING" id="1245528.M3JEZ5"/>